<dbReference type="PANTHER" id="PTHR31212">
    <property type="entry name" value="ALPHA-KETOGLUTARATE-DEPENDENT DIOXYGENASE ALKB HOMOLOG 3"/>
    <property type="match status" value="1"/>
</dbReference>
<proteinExistence type="predicted"/>
<dbReference type="InterPro" id="IPR037151">
    <property type="entry name" value="AlkB-like_sf"/>
</dbReference>
<dbReference type="InterPro" id="IPR027450">
    <property type="entry name" value="AlkB-like"/>
</dbReference>
<feature type="non-terminal residue" evidence="8">
    <location>
        <position position="1"/>
    </location>
</feature>
<dbReference type="AlphaFoldDB" id="A0A4P9XYV5"/>
<keyword evidence="3" id="KW-0862">Zinc</keyword>
<reference evidence="9" key="1">
    <citation type="journal article" date="2018" name="Nat. Microbiol.">
        <title>Leveraging single-cell genomics to expand the fungal tree of life.</title>
        <authorList>
            <person name="Ahrendt S.R."/>
            <person name="Quandt C.A."/>
            <person name="Ciobanu D."/>
            <person name="Clum A."/>
            <person name="Salamov A."/>
            <person name="Andreopoulos B."/>
            <person name="Cheng J.F."/>
            <person name="Woyke T."/>
            <person name="Pelin A."/>
            <person name="Henrissat B."/>
            <person name="Reynolds N.K."/>
            <person name="Benny G.L."/>
            <person name="Smith M.E."/>
            <person name="James T.Y."/>
            <person name="Grigoriev I.V."/>
        </authorList>
    </citation>
    <scope>NUCLEOTIDE SEQUENCE [LARGE SCALE GENOMIC DNA]</scope>
</reference>
<keyword evidence="1" id="KW-0479">Metal-binding</keyword>
<feature type="region of interest" description="Disordered" evidence="5">
    <location>
        <begin position="71"/>
        <end position="105"/>
    </location>
</feature>
<dbReference type="OrthoDB" id="545910at2759"/>
<dbReference type="GO" id="GO:0006307">
    <property type="term" value="P:DNA alkylation repair"/>
    <property type="evidence" value="ECO:0007669"/>
    <property type="project" value="InterPro"/>
</dbReference>
<dbReference type="GO" id="GO:0051213">
    <property type="term" value="F:dioxygenase activity"/>
    <property type="evidence" value="ECO:0007669"/>
    <property type="project" value="InterPro"/>
</dbReference>
<dbReference type="PROSITE" id="PS51471">
    <property type="entry name" value="FE2OG_OXY"/>
    <property type="match status" value="1"/>
</dbReference>
<feature type="compositionally biased region" description="Basic and acidic residues" evidence="5">
    <location>
        <begin position="89"/>
        <end position="100"/>
    </location>
</feature>
<evidence type="ECO:0000256" key="1">
    <source>
        <dbReference type="ARBA" id="ARBA00022723"/>
    </source>
</evidence>
<feature type="compositionally biased region" description="Basic and acidic residues" evidence="5">
    <location>
        <begin position="71"/>
        <end position="80"/>
    </location>
</feature>
<feature type="non-terminal residue" evidence="8">
    <location>
        <position position="309"/>
    </location>
</feature>
<dbReference type="GO" id="GO:0008270">
    <property type="term" value="F:zinc ion binding"/>
    <property type="evidence" value="ECO:0007669"/>
    <property type="project" value="UniProtKB-KW"/>
</dbReference>
<evidence type="ECO:0000313" key="8">
    <source>
        <dbReference type="EMBL" id="RKP11625.1"/>
    </source>
</evidence>
<name>A0A4P9XYV5_9FUNG</name>
<gene>
    <name evidence="8" type="ORF">BJ684DRAFT_1276</name>
</gene>
<feature type="domain" description="GRF-type" evidence="7">
    <location>
        <begin position="269"/>
        <end position="309"/>
    </location>
</feature>
<dbReference type="Gene3D" id="2.60.120.590">
    <property type="entry name" value="Alpha-ketoglutarate-dependent dioxygenase AlkB-like"/>
    <property type="match status" value="1"/>
</dbReference>
<dbReference type="PROSITE" id="PS51999">
    <property type="entry name" value="ZF_GRF"/>
    <property type="match status" value="1"/>
</dbReference>
<dbReference type="InterPro" id="IPR005123">
    <property type="entry name" value="Oxoglu/Fe-dep_dioxygenase_dom"/>
</dbReference>
<dbReference type="SUPFAM" id="SSF51197">
    <property type="entry name" value="Clavaminate synthase-like"/>
    <property type="match status" value="1"/>
</dbReference>
<evidence type="ECO:0000256" key="5">
    <source>
        <dbReference type="SAM" id="MobiDB-lite"/>
    </source>
</evidence>
<dbReference type="InterPro" id="IPR032854">
    <property type="entry name" value="ALKBH3"/>
</dbReference>
<evidence type="ECO:0000259" key="7">
    <source>
        <dbReference type="PROSITE" id="PS51999"/>
    </source>
</evidence>
<organism evidence="8 9">
    <name type="scientific">Piptocephalis cylindrospora</name>
    <dbReference type="NCBI Taxonomy" id="1907219"/>
    <lineage>
        <taxon>Eukaryota</taxon>
        <taxon>Fungi</taxon>
        <taxon>Fungi incertae sedis</taxon>
        <taxon>Zoopagomycota</taxon>
        <taxon>Zoopagomycotina</taxon>
        <taxon>Zoopagomycetes</taxon>
        <taxon>Zoopagales</taxon>
        <taxon>Piptocephalidaceae</taxon>
        <taxon>Piptocephalis</taxon>
    </lineage>
</organism>
<dbReference type="PANTHER" id="PTHR31212:SF4">
    <property type="entry name" value="ALPHA-KETOGLUTARATE-DEPENDENT DIOXYGENASE ALKB HOMOLOG 3"/>
    <property type="match status" value="1"/>
</dbReference>
<accession>A0A4P9XYV5</accession>
<evidence type="ECO:0000313" key="9">
    <source>
        <dbReference type="Proteomes" id="UP000267251"/>
    </source>
</evidence>
<keyword evidence="9" id="KW-1185">Reference proteome</keyword>
<dbReference type="Pfam" id="PF13532">
    <property type="entry name" value="2OG-FeII_Oxy_2"/>
    <property type="match status" value="1"/>
</dbReference>
<sequence>PRAYHRPEDVASNTPCTLHLNILPKDLADRLLRHMLDESRAWKASEFWLFERKVTSPHTTALYIREIANDESGKEKENGKEQAGNEGVGGEKDEKQRKEGQGGYWYNGEPSKDVRYFSDLMEEAARVVQTKVRLVRQDRSVLSFEEKGPWKANVSVTNFYPTSQSSVGWHSDRLNYLGPQPTIASLSLGASRPFRLKRRPALDNHPTPTISVELPHNSLIIMHPPCQEEWTHQIPSHRVGLHSVSGPARINLTFRMYRPEWGPSSVPKCHCGIPAILKSVVKQQHGFGRYFYFCDARKASDGDKCSFFQ</sequence>
<dbReference type="Proteomes" id="UP000267251">
    <property type="component" value="Unassembled WGS sequence"/>
</dbReference>
<dbReference type="InterPro" id="IPR010666">
    <property type="entry name" value="Znf_GRF"/>
</dbReference>
<feature type="domain" description="Fe2OG dioxygenase" evidence="6">
    <location>
        <begin position="151"/>
        <end position="258"/>
    </location>
</feature>
<evidence type="ECO:0000256" key="3">
    <source>
        <dbReference type="ARBA" id="ARBA00022833"/>
    </source>
</evidence>
<evidence type="ECO:0000259" key="6">
    <source>
        <dbReference type="PROSITE" id="PS51471"/>
    </source>
</evidence>
<dbReference type="EMBL" id="KZ988763">
    <property type="protein sequence ID" value="RKP11625.1"/>
    <property type="molecule type" value="Genomic_DNA"/>
</dbReference>
<keyword evidence="2 4" id="KW-0863">Zinc-finger</keyword>
<evidence type="ECO:0000256" key="2">
    <source>
        <dbReference type="ARBA" id="ARBA00022771"/>
    </source>
</evidence>
<evidence type="ECO:0000256" key="4">
    <source>
        <dbReference type="PROSITE-ProRule" id="PRU01343"/>
    </source>
</evidence>
<protein>
    <submittedName>
        <fullName evidence="8">Uncharacterized protein</fullName>
    </submittedName>
</protein>